<keyword evidence="1" id="KW-1133">Transmembrane helix</keyword>
<dbReference type="InterPro" id="IPR012867">
    <property type="entry name" value="DUF1648"/>
</dbReference>
<keyword evidence="5" id="KW-1185">Reference proteome</keyword>
<feature type="domain" description="DUF1648" evidence="2">
    <location>
        <begin position="149"/>
        <end position="198"/>
    </location>
</feature>
<dbReference type="AlphaFoldDB" id="A0A494ZZ90"/>
<organism evidence="4 5">
    <name type="scientific">Oceanobacillus halophilus</name>
    <dbReference type="NCBI Taxonomy" id="930130"/>
    <lineage>
        <taxon>Bacteria</taxon>
        <taxon>Bacillati</taxon>
        <taxon>Bacillota</taxon>
        <taxon>Bacilli</taxon>
        <taxon>Bacillales</taxon>
        <taxon>Bacillaceae</taxon>
        <taxon>Oceanobacillus</taxon>
    </lineage>
</organism>
<feature type="transmembrane region" description="Helical" evidence="1">
    <location>
        <begin position="6"/>
        <end position="26"/>
    </location>
</feature>
<sequence>MDQLMFILFLIIFLPVFLISIFIPYWTRKTESFGVSIPEEIYHTPKLKNMRRRFATGTGIVSILTSIIFFILSGLLGTTEQSLSILFSILLIVFLIASFLIYLKFHSEMKAMKKKENWAKEKSQQVFINTNFREQKLTYSNFWFVIPIVIAIIMIFIAFQAYQQIPNRIPIKFNFNGEITNWAEKSYRSVLLHPIMMIYLTFLFFFINVTISKAKQQIDPNNPESSIKKNIMFRKRWSAYTIASSYALTILFSINHLSLIYPIEPYVLSITSMIITGIIVIGAVILSITTGQGGSRIKDYQIGNGSVINRDDDKYWKLGIFYFNREDPALFLEKRFGVGWTINLARPLAWIIFTAIIGIAFALPFFLGS</sequence>
<name>A0A494ZZ90_9BACI</name>
<dbReference type="GO" id="GO:0009636">
    <property type="term" value="P:response to toxic substance"/>
    <property type="evidence" value="ECO:0007669"/>
    <property type="project" value="TreeGrafter"/>
</dbReference>
<dbReference type="OrthoDB" id="157646at2"/>
<evidence type="ECO:0000259" key="2">
    <source>
        <dbReference type="Pfam" id="PF07853"/>
    </source>
</evidence>
<feature type="domain" description="DUF5808" evidence="3">
    <location>
        <begin position="325"/>
        <end position="350"/>
    </location>
</feature>
<dbReference type="PANTHER" id="PTHR37810:SF9">
    <property type="entry name" value="MEMBRANE PROTEIN"/>
    <property type="match status" value="1"/>
</dbReference>
<dbReference type="RefSeq" id="WP_121205057.1">
    <property type="nucleotide sequence ID" value="NZ_RBZP01000013.1"/>
</dbReference>
<evidence type="ECO:0000259" key="3">
    <source>
        <dbReference type="Pfam" id="PF19124"/>
    </source>
</evidence>
<feature type="transmembrane region" description="Helical" evidence="1">
    <location>
        <begin position="266"/>
        <end position="288"/>
    </location>
</feature>
<protein>
    <submittedName>
        <fullName evidence="4">DUF1648 domain-containing protein</fullName>
    </submittedName>
</protein>
<accession>A0A494ZZ90</accession>
<dbReference type="Proteomes" id="UP000269301">
    <property type="component" value="Unassembled WGS sequence"/>
</dbReference>
<feature type="transmembrane region" description="Helical" evidence="1">
    <location>
        <begin position="348"/>
        <end position="367"/>
    </location>
</feature>
<feature type="transmembrane region" description="Helical" evidence="1">
    <location>
        <begin position="83"/>
        <end position="105"/>
    </location>
</feature>
<evidence type="ECO:0000313" key="4">
    <source>
        <dbReference type="EMBL" id="RKQ31396.1"/>
    </source>
</evidence>
<reference evidence="4 5" key="1">
    <citation type="journal article" date="2016" name="Int. J. Syst. Evol. Microbiol.">
        <title>Oceanobacillus halophilus sp. nov., a novel moderately halophilic bacterium from a hypersaline lake.</title>
        <authorList>
            <person name="Amoozegar M.A."/>
            <person name="Bagheri M."/>
            <person name="Makhdoumi A."/>
            <person name="Nikou M.M."/>
            <person name="Fazeli S.A.S."/>
            <person name="Schumann P."/>
            <person name="Sproer C."/>
            <person name="Sanchez-Porro C."/>
            <person name="Ventosa A."/>
        </authorList>
    </citation>
    <scope>NUCLEOTIDE SEQUENCE [LARGE SCALE GENOMIC DNA]</scope>
    <source>
        <strain evidence="4 5">DSM 23996</strain>
    </source>
</reference>
<proteinExistence type="predicted"/>
<dbReference type="Pfam" id="PF07853">
    <property type="entry name" value="DUF1648"/>
    <property type="match status" value="1"/>
</dbReference>
<feature type="transmembrane region" description="Helical" evidence="1">
    <location>
        <begin position="142"/>
        <end position="162"/>
    </location>
</feature>
<dbReference type="Pfam" id="PF19124">
    <property type="entry name" value="DUF5808"/>
    <property type="match status" value="1"/>
</dbReference>
<gene>
    <name evidence="4" type="ORF">D8M06_14160</name>
</gene>
<feature type="transmembrane region" description="Helical" evidence="1">
    <location>
        <begin position="54"/>
        <end position="77"/>
    </location>
</feature>
<keyword evidence="1" id="KW-0812">Transmembrane</keyword>
<feature type="transmembrane region" description="Helical" evidence="1">
    <location>
        <begin position="237"/>
        <end position="254"/>
    </location>
</feature>
<dbReference type="InterPro" id="IPR014574">
    <property type="entry name" value="UCP032908"/>
</dbReference>
<dbReference type="PIRSF" id="PIRSF032908">
    <property type="entry name" value="UCP032908"/>
    <property type="match status" value="1"/>
</dbReference>
<evidence type="ECO:0000256" key="1">
    <source>
        <dbReference type="SAM" id="Phobius"/>
    </source>
</evidence>
<dbReference type="InterPro" id="IPR043831">
    <property type="entry name" value="DUF5808"/>
</dbReference>
<comment type="caution">
    <text evidence="4">The sequence shown here is derived from an EMBL/GenBank/DDBJ whole genome shotgun (WGS) entry which is preliminary data.</text>
</comment>
<dbReference type="PANTHER" id="PTHR37810">
    <property type="entry name" value="IMMUNITY PROTEIN SDPI"/>
    <property type="match status" value="1"/>
</dbReference>
<evidence type="ECO:0000313" key="5">
    <source>
        <dbReference type="Proteomes" id="UP000269301"/>
    </source>
</evidence>
<feature type="transmembrane region" description="Helical" evidence="1">
    <location>
        <begin position="191"/>
        <end position="211"/>
    </location>
</feature>
<keyword evidence="1" id="KW-0472">Membrane</keyword>
<dbReference type="EMBL" id="RBZP01000013">
    <property type="protein sequence ID" value="RKQ31396.1"/>
    <property type="molecule type" value="Genomic_DNA"/>
</dbReference>